<keyword evidence="3 6" id="KW-0326">Glycosidase</keyword>
<dbReference type="PANTHER" id="PTHR42812:SF12">
    <property type="entry name" value="BETA-XYLOSIDASE-RELATED"/>
    <property type="match status" value="1"/>
</dbReference>
<protein>
    <submittedName>
        <fullName evidence="9">Beta-xylosidase</fullName>
        <ecNumber evidence="9">3.2.1.37</ecNumber>
    </submittedName>
</protein>
<feature type="domain" description="Beta-xylosidase C-terminal Concanavalin A-like" evidence="8">
    <location>
        <begin position="336"/>
        <end position="519"/>
    </location>
</feature>
<keyword evidence="2 6" id="KW-0378">Hydrolase</keyword>
<evidence type="ECO:0000256" key="4">
    <source>
        <dbReference type="PIRSR" id="PIRSR606710-1"/>
    </source>
</evidence>
<dbReference type="AlphaFoldDB" id="A0A5C5VBM5"/>
<evidence type="ECO:0000313" key="10">
    <source>
        <dbReference type="Proteomes" id="UP000316714"/>
    </source>
</evidence>
<dbReference type="EMBL" id="SIHJ01000001">
    <property type="protein sequence ID" value="TWT35958.1"/>
    <property type="molecule type" value="Genomic_DNA"/>
</dbReference>
<dbReference type="InterPro" id="IPR006710">
    <property type="entry name" value="Glyco_hydro_43"/>
</dbReference>
<evidence type="ECO:0000256" key="7">
    <source>
        <dbReference type="SAM" id="MobiDB-lite"/>
    </source>
</evidence>
<dbReference type="RefSeq" id="WP_146562504.1">
    <property type="nucleotide sequence ID" value="NZ_SIHJ01000001.1"/>
</dbReference>
<dbReference type="Proteomes" id="UP000316714">
    <property type="component" value="Unassembled WGS sequence"/>
</dbReference>
<organism evidence="9 10">
    <name type="scientific">Posidoniimonas corsicana</name>
    <dbReference type="NCBI Taxonomy" id="1938618"/>
    <lineage>
        <taxon>Bacteria</taxon>
        <taxon>Pseudomonadati</taxon>
        <taxon>Planctomycetota</taxon>
        <taxon>Planctomycetia</taxon>
        <taxon>Pirellulales</taxon>
        <taxon>Lacipirellulaceae</taxon>
        <taxon>Posidoniimonas</taxon>
    </lineage>
</organism>
<evidence type="ECO:0000313" key="9">
    <source>
        <dbReference type="EMBL" id="TWT35958.1"/>
    </source>
</evidence>
<feature type="site" description="Important for catalytic activity, responsible for pKa modulation of the active site Glu and correct orientation of both the proton donor and substrate" evidence="5">
    <location>
        <position position="150"/>
    </location>
</feature>
<dbReference type="Pfam" id="PF17851">
    <property type="entry name" value="GH43_C2"/>
    <property type="match status" value="1"/>
</dbReference>
<comment type="caution">
    <text evidence="9">The sequence shown here is derived from an EMBL/GenBank/DDBJ whole genome shotgun (WGS) entry which is preliminary data.</text>
</comment>
<dbReference type="InterPro" id="IPR041542">
    <property type="entry name" value="GH43_C2"/>
</dbReference>
<keyword evidence="10" id="KW-1185">Reference proteome</keyword>
<dbReference type="CDD" id="cd09001">
    <property type="entry name" value="GH43_FsAxh1-like"/>
    <property type="match status" value="1"/>
</dbReference>
<feature type="region of interest" description="Disordered" evidence="7">
    <location>
        <begin position="1"/>
        <end position="28"/>
    </location>
</feature>
<evidence type="ECO:0000256" key="3">
    <source>
        <dbReference type="ARBA" id="ARBA00023295"/>
    </source>
</evidence>
<feature type="compositionally biased region" description="Basic and acidic residues" evidence="7">
    <location>
        <begin position="311"/>
        <end position="320"/>
    </location>
</feature>
<dbReference type="EC" id="3.2.1.37" evidence="9"/>
<feature type="active site" description="Proton acceptor" evidence="4">
    <location>
        <position position="43"/>
    </location>
</feature>
<dbReference type="PANTHER" id="PTHR42812">
    <property type="entry name" value="BETA-XYLOSIDASE"/>
    <property type="match status" value="1"/>
</dbReference>
<evidence type="ECO:0000256" key="2">
    <source>
        <dbReference type="ARBA" id="ARBA00022801"/>
    </source>
</evidence>
<dbReference type="InterPro" id="IPR051795">
    <property type="entry name" value="Glycosyl_Hydrlase_43"/>
</dbReference>
<evidence type="ECO:0000256" key="6">
    <source>
        <dbReference type="RuleBase" id="RU361187"/>
    </source>
</evidence>
<dbReference type="InterPro" id="IPR013320">
    <property type="entry name" value="ConA-like_dom_sf"/>
</dbReference>
<evidence type="ECO:0000256" key="1">
    <source>
        <dbReference type="ARBA" id="ARBA00009865"/>
    </source>
</evidence>
<accession>A0A5C5VBM5</accession>
<dbReference type="InterPro" id="IPR023296">
    <property type="entry name" value="Glyco_hydro_beta-prop_sf"/>
</dbReference>
<name>A0A5C5VBM5_9BACT</name>
<dbReference type="Gene3D" id="2.115.10.20">
    <property type="entry name" value="Glycosyl hydrolase domain, family 43"/>
    <property type="match status" value="1"/>
</dbReference>
<evidence type="ECO:0000256" key="5">
    <source>
        <dbReference type="PIRSR" id="PIRSR606710-2"/>
    </source>
</evidence>
<dbReference type="GO" id="GO:0005975">
    <property type="term" value="P:carbohydrate metabolic process"/>
    <property type="evidence" value="ECO:0007669"/>
    <property type="project" value="InterPro"/>
</dbReference>
<dbReference type="OrthoDB" id="9801455at2"/>
<dbReference type="SUPFAM" id="SSF75005">
    <property type="entry name" value="Arabinanase/levansucrase/invertase"/>
    <property type="match status" value="1"/>
</dbReference>
<evidence type="ECO:0000259" key="8">
    <source>
        <dbReference type="Pfam" id="PF17851"/>
    </source>
</evidence>
<dbReference type="Pfam" id="PF04616">
    <property type="entry name" value="Glyco_hydro_43"/>
    <property type="match status" value="1"/>
</dbReference>
<dbReference type="SUPFAM" id="SSF49899">
    <property type="entry name" value="Concanavalin A-like lectins/glucanases"/>
    <property type="match status" value="1"/>
</dbReference>
<dbReference type="Gene3D" id="2.60.120.200">
    <property type="match status" value="1"/>
</dbReference>
<feature type="active site" description="Proton donor" evidence="4">
    <location>
        <position position="208"/>
    </location>
</feature>
<feature type="region of interest" description="Disordered" evidence="7">
    <location>
        <begin position="299"/>
        <end position="341"/>
    </location>
</feature>
<dbReference type="GO" id="GO:0009044">
    <property type="term" value="F:xylan 1,4-beta-xylosidase activity"/>
    <property type="evidence" value="ECO:0007669"/>
    <property type="project" value="UniProtKB-EC"/>
</dbReference>
<comment type="similarity">
    <text evidence="1 6">Belongs to the glycosyl hydrolase 43 family.</text>
</comment>
<reference evidence="9 10" key="1">
    <citation type="submission" date="2019-02" db="EMBL/GenBank/DDBJ databases">
        <title>Deep-cultivation of Planctomycetes and their phenomic and genomic characterization uncovers novel biology.</title>
        <authorList>
            <person name="Wiegand S."/>
            <person name="Jogler M."/>
            <person name="Boedeker C."/>
            <person name="Pinto D."/>
            <person name="Vollmers J."/>
            <person name="Rivas-Marin E."/>
            <person name="Kohn T."/>
            <person name="Peeters S.H."/>
            <person name="Heuer A."/>
            <person name="Rast P."/>
            <person name="Oberbeckmann S."/>
            <person name="Bunk B."/>
            <person name="Jeske O."/>
            <person name="Meyerdierks A."/>
            <person name="Storesund J.E."/>
            <person name="Kallscheuer N."/>
            <person name="Luecker S."/>
            <person name="Lage O.M."/>
            <person name="Pohl T."/>
            <person name="Merkel B.J."/>
            <person name="Hornburger P."/>
            <person name="Mueller R.-W."/>
            <person name="Bruemmer F."/>
            <person name="Labrenz M."/>
            <person name="Spormann A.M."/>
            <person name="Op Den Camp H."/>
            <person name="Overmann J."/>
            <person name="Amann R."/>
            <person name="Jetten M.S.M."/>
            <person name="Mascher T."/>
            <person name="Medema M.H."/>
            <person name="Devos D.P."/>
            <person name="Kaster A.-K."/>
            <person name="Ovreas L."/>
            <person name="Rohde M."/>
            <person name="Galperin M.Y."/>
            <person name="Jogler C."/>
        </authorList>
    </citation>
    <scope>NUCLEOTIDE SEQUENCE [LARGE SCALE GENOMIC DNA]</scope>
    <source>
        <strain evidence="9 10">KOR34</strain>
    </source>
</reference>
<proteinExistence type="inferred from homology"/>
<gene>
    <name evidence="9" type="primary">xynB_2</name>
    <name evidence="9" type="ORF">KOR34_08550</name>
</gene>
<sequence>MTPNQPHIPLTNGAGVQRTDAAWTPDQGDGSYRNPVIWADYSDPDVIRHGDDFYLIASSFQCTPGLPILHSRDLVNWRIINHAVKNLPHPRYGCAQLGCGVWAPSIRFHEGRFWIVFAMPDEGVYVTTARDPAGAWSEPRLMHAAIGVIDPCPFWDDDGSAYLAHAYAHSRCGIKHCLRIRPMAPDASRLTGEGQVVYQNEQRNPTIEGPKLYKRNGWYYISAPAGGVESGWQTVLRSRDLFGPYEERVVLEQGGTAINGPHQGGLVDDRDGNSWFIHFQDAGAYGRITHLEPVNWQDDWPQIGKPSADGGRWEPVESHRKPASAGGFSPQTPQSSDEFDSDQLGLQWQWNANHRPDWLSLTERPGWARLFCRPHNPAELASAPNLLLQKFPAPEFAVETEVELGPGIESGVAGLAVVGREHAAVYTRREQSQQRVCVRTGGAASLISVGPASPVRFRLTVTKDSLCQFEFSFGERPFQLAGDPFPATPGVWIGARMGLYACGPNPDGASYADFAFFRVAALRAATPASSHSPQPGRVQVGG</sequence>